<evidence type="ECO:0000256" key="4">
    <source>
        <dbReference type="ARBA" id="ARBA00023186"/>
    </source>
</evidence>
<dbReference type="FunFam" id="1.10.287.110:FF:000149">
    <property type="entry name" value="Related to cell cycle control protein cwf23"/>
    <property type="match status" value="1"/>
</dbReference>
<dbReference type="SMART" id="SM00271">
    <property type="entry name" value="DnaJ"/>
    <property type="match status" value="1"/>
</dbReference>
<keyword evidence="4" id="KW-0143">Chaperone</keyword>
<dbReference type="CDD" id="cd06257">
    <property type="entry name" value="DnaJ"/>
    <property type="match status" value="1"/>
</dbReference>
<evidence type="ECO:0000313" key="6">
    <source>
        <dbReference type="EMBL" id="GAK64654.1"/>
    </source>
</evidence>
<dbReference type="PROSITE" id="PS50076">
    <property type="entry name" value="DNAJ_2"/>
    <property type="match status" value="1"/>
</dbReference>
<dbReference type="RefSeq" id="XP_014656997.1">
    <property type="nucleotide sequence ID" value="XM_014801511.1"/>
</dbReference>
<dbReference type="PANTHER" id="PTHR44313">
    <property type="entry name" value="DNAJ HOMOLOG SUBFAMILY C MEMBER 17"/>
    <property type="match status" value="1"/>
</dbReference>
<sequence>MSTSNLEMDDSFRVLSLPPTATEAEIKKAYRKLSLRYHPDKAGKDVDPAKAAARFHEINLAYETLMDPVARARAVQRNAQDAAKRERQQEYEGRRRQMADELERSEAEALRNRQDADKAARERAAKIMELQAESRRLVKRKQDEIDAKARQKHEASAEKRRKDEELVKTEREPELHALDKTVRIQFPATQLSHLAGTPAGSIVPPEVPLSSPLANALANQFGALEHLQFQLPSAGKKLKRELMALATFKTLRDAWQAVETGGEMRCTGLLQECFIGWANYTKVQRGAESEAKEKVYVEPKRVRWYKDHGISRPRDVGRVRPTASNAARTESDAPTASEPSDAPPFASRAGVYSKAYEAQTLQRLRDAARQSQAQTAQ</sequence>
<dbReference type="InterPro" id="IPR001623">
    <property type="entry name" value="DnaJ_domain"/>
</dbReference>
<gene>
    <name evidence="6" type="ORF">PAN0_006d2868</name>
</gene>
<evidence type="ECO:0000313" key="7">
    <source>
        <dbReference type="Proteomes" id="UP000053758"/>
    </source>
</evidence>
<dbReference type="PANTHER" id="PTHR44313:SF1">
    <property type="entry name" value="DNAJ HOMOLOG SUBFAMILY C MEMBER 17"/>
    <property type="match status" value="1"/>
</dbReference>
<dbReference type="Pfam" id="PF00226">
    <property type="entry name" value="DnaJ"/>
    <property type="match status" value="1"/>
</dbReference>
<dbReference type="OrthoDB" id="376357at2759"/>
<evidence type="ECO:0000256" key="1">
    <source>
        <dbReference type="ARBA" id="ARBA00004123"/>
    </source>
</evidence>
<comment type="subcellular location">
    <subcellularLocation>
        <location evidence="2">Cytoplasm</location>
    </subcellularLocation>
    <subcellularLocation>
        <location evidence="1">Nucleus</location>
    </subcellularLocation>
</comment>
<dbReference type="GO" id="GO:0005681">
    <property type="term" value="C:spliceosomal complex"/>
    <property type="evidence" value="ECO:0007669"/>
    <property type="project" value="TreeGrafter"/>
</dbReference>
<dbReference type="AlphaFoldDB" id="A0A081CDA8"/>
<accession>A0A081CDA8</accession>
<dbReference type="GeneID" id="26303790"/>
<reference evidence="7" key="1">
    <citation type="journal article" date="2014" name="Genome Announc.">
        <title>Draft Genome Sequence of the Yeast Pseudozyma antarctica Type Strain JCM10317, a Producer of the Glycolipid Biosurfactants, Mannosylerythritol Lipids.</title>
        <authorList>
            <person name="Saika A."/>
            <person name="Koike H."/>
            <person name="Hori T."/>
            <person name="Fukuoka T."/>
            <person name="Sato S."/>
            <person name="Habe H."/>
            <person name="Kitamoto D."/>
            <person name="Morita T."/>
        </authorList>
    </citation>
    <scope>NUCLEOTIDE SEQUENCE [LARGE SCALE GENOMIC DNA]</scope>
    <source>
        <strain evidence="7">JCM 10317</strain>
    </source>
</reference>
<dbReference type="Gene3D" id="1.10.287.110">
    <property type="entry name" value="DnaJ domain"/>
    <property type="match status" value="1"/>
</dbReference>
<proteinExistence type="predicted"/>
<keyword evidence="7" id="KW-1185">Reference proteome</keyword>
<dbReference type="InterPro" id="IPR036869">
    <property type="entry name" value="J_dom_sf"/>
</dbReference>
<protein>
    <submittedName>
        <fullName evidence="6">DnaJ-domain-containing protein</fullName>
    </submittedName>
</protein>
<dbReference type="GO" id="GO:0005737">
    <property type="term" value="C:cytoplasm"/>
    <property type="evidence" value="ECO:0007669"/>
    <property type="project" value="UniProtKB-SubCell"/>
</dbReference>
<evidence type="ECO:0000256" key="5">
    <source>
        <dbReference type="ARBA" id="ARBA00023242"/>
    </source>
</evidence>
<dbReference type="PRINTS" id="PR00625">
    <property type="entry name" value="JDOMAIN"/>
</dbReference>
<organism evidence="6 7">
    <name type="scientific">Pseudozyma antarctica</name>
    <name type="common">Yeast</name>
    <name type="synonym">Candida antarctica</name>
    <dbReference type="NCBI Taxonomy" id="84753"/>
    <lineage>
        <taxon>Eukaryota</taxon>
        <taxon>Fungi</taxon>
        <taxon>Dikarya</taxon>
        <taxon>Basidiomycota</taxon>
        <taxon>Ustilaginomycotina</taxon>
        <taxon>Ustilaginomycetes</taxon>
        <taxon>Ustilaginales</taxon>
        <taxon>Ustilaginaceae</taxon>
        <taxon>Moesziomyces</taxon>
    </lineage>
</organism>
<keyword evidence="3" id="KW-0963">Cytoplasm</keyword>
<evidence type="ECO:0000256" key="2">
    <source>
        <dbReference type="ARBA" id="ARBA00004496"/>
    </source>
</evidence>
<name>A0A081CDA8_PSEA2</name>
<keyword evidence="5" id="KW-0539">Nucleus</keyword>
<dbReference type="HOGENOM" id="CLU_045732_0_1_1"/>
<dbReference type="SUPFAM" id="SSF46565">
    <property type="entry name" value="Chaperone J-domain"/>
    <property type="match status" value="1"/>
</dbReference>
<dbReference type="GO" id="GO:0000390">
    <property type="term" value="P:spliceosomal complex disassembly"/>
    <property type="evidence" value="ECO:0007669"/>
    <property type="project" value="TreeGrafter"/>
</dbReference>
<evidence type="ECO:0000256" key="3">
    <source>
        <dbReference type="ARBA" id="ARBA00022490"/>
    </source>
</evidence>
<dbReference type="Proteomes" id="UP000053758">
    <property type="component" value="Unassembled WGS sequence"/>
</dbReference>
<dbReference type="InterPro" id="IPR052094">
    <property type="entry name" value="Pre-mRNA-splicing_ERAD"/>
</dbReference>
<dbReference type="EMBL" id="DF830073">
    <property type="protein sequence ID" value="GAK64654.1"/>
    <property type="molecule type" value="Genomic_DNA"/>
</dbReference>